<keyword evidence="2" id="KW-0472">Membrane</keyword>
<evidence type="ECO:0000256" key="1">
    <source>
        <dbReference type="SAM" id="MobiDB-lite"/>
    </source>
</evidence>
<feature type="transmembrane region" description="Helical" evidence="2">
    <location>
        <begin position="153"/>
        <end position="177"/>
    </location>
</feature>
<feature type="region of interest" description="Disordered" evidence="1">
    <location>
        <begin position="391"/>
        <end position="410"/>
    </location>
</feature>
<feature type="transmembrane region" description="Helical" evidence="2">
    <location>
        <begin position="228"/>
        <end position="248"/>
    </location>
</feature>
<feature type="transmembrane region" description="Helical" evidence="2">
    <location>
        <begin position="260"/>
        <end position="287"/>
    </location>
</feature>
<comment type="caution">
    <text evidence="3">The sequence shown here is derived from an EMBL/GenBank/DDBJ whole genome shotgun (WGS) entry which is preliminary data.</text>
</comment>
<dbReference type="EMBL" id="JAVHJM010000001">
    <property type="protein sequence ID" value="KAK6519988.1"/>
    <property type="molecule type" value="Genomic_DNA"/>
</dbReference>
<dbReference type="Proteomes" id="UP001307849">
    <property type="component" value="Unassembled WGS sequence"/>
</dbReference>
<protein>
    <submittedName>
        <fullName evidence="3">Uncharacterized protein</fullName>
    </submittedName>
</protein>
<evidence type="ECO:0000313" key="3">
    <source>
        <dbReference type="EMBL" id="KAK6519988.1"/>
    </source>
</evidence>
<evidence type="ECO:0000313" key="4">
    <source>
        <dbReference type="Proteomes" id="UP001307849"/>
    </source>
</evidence>
<proteinExistence type="predicted"/>
<keyword evidence="2" id="KW-1133">Transmembrane helix</keyword>
<gene>
    <name evidence="3" type="ORF">TWF506_000281</name>
</gene>
<feature type="transmembrane region" description="Helical" evidence="2">
    <location>
        <begin position="33"/>
        <end position="51"/>
    </location>
</feature>
<organism evidence="3 4">
    <name type="scientific">Arthrobotrys conoides</name>
    <dbReference type="NCBI Taxonomy" id="74498"/>
    <lineage>
        <taxon>Eukaryota</taxon>
        <taxon>Fungi</taxon>
        <taxon>Dikarya</taxon>
        <taxon>Ascomycota</taxon>
        <taxon>Pezizomycotina</taxon>
        <taxon>Orbiliomycetes</taxon>
        <taxon>Orbiliales</taxon>
        <taxon>Orbiliaceae</taxon>
        <taxon>Arthrobotrys</taxon>
    </lineage>
</organism>
<feature type="transmembrane region" description="Helical" evidence="2">
    <location>
        <begin position="197"/>
        <end position="216"/>
    </location>
</feature>
<keyword evidence="4" id="KW-1185">Reference proteome</keyword>
<feature type="transmembrane region" description="Helical" evidence="2">
    <location>
        <begin position="106"/>
        <end position="132"/>
    </location>
</feature>
<reference evidence="3 4" key="1">
    <citation type="submission" date="2019-10" db="EMBL/GenBank/DDBJ databases">
        <authorList>
            <person name="Palmer J.M."/>
        </authorList>
    </citation>
    <scope>NUCLEOTIDE SEQUENCE [LARGE SCALE GENOMIC DNA]</scope>
    <source>
        <strain evidence="3 4">TWF506</strain>
    </source>
</reference>
<accession>A0AAN8NKN8</accession>
<sequence length="410" mass="44384">MAPRRGGGGSGSGSSIDNQCSRYGAFASDITKAQIGIAGGILLLFLILACCTSSRSGKRKKAGQEKSILRWYQYGIGLFLVIAWFILLIVRASLDECGVLNGFDSTAIGTAMIVTQKLTEIYLLGLVLFVAVKRLFQLAGSTSLKRTINILGIIFYSIVFILFVAWIVLVCLVIWGVDEVATRSGVRAQIRLDQAYVVLYLLLAIYAVIGLVLAWIRLAKKQERKQGVTGWIPVLIICILGFSFYNVINTFLEYYDPRSITAISATVGFGISLLFFFGAFFSLFMLASGKGWDFLRLPQDIQPQYNMAAPPPMTSPYGQTPYDTMQSPDAAKRMSYASHGGAPTPAPPYMGGTGMAYSGNGVYEPQGQTYQGGGWTSGGYAPVGQAPTGYSAPIGAASRDMENNELNGRR</sequence>
<evidence type="ECO:0000256" key="2">
    <source>
        <dbReference type="SAM" id="Phobius"/>
    </source>
</evidence>
<feature type="compositionally biased region" description="Basic and acidic residues" evidence="1">
    <location>
        <begin position="399"/>
        <end position="410"/>
    </location>
</feature>
<dbReference type="AlphaFoldDB" id="A0AAN8NKN8"/>
<feature type="transmembrane region" description="Helical" evidence="2">
    <location>
        <begin position="71"/>
        <end position="94"/>
    </location>
</feature>
<keyword evidence="2" id="KW-0812">Transmembrane</keyword>
<name>A0AAN8NKN8_9PEZI</name>